<protein>
    <submittedName>
        <fullName evidence="1">Uncharacterized protein</fullName>
    </submittedName>
</protein>
<reference evidence="1 2" key="1">
    <citation type="submission" date="2018-06" db="EMBL/GenBank/DDBJ databases">
        <title>Genomic Encyclopedia of Type Strains, Phase III (KMG-III): the genomes of soil and plant-associated and newly described type strains.</title>
        <authorList>
            <person name="Whitman W."/>
        </authorList>
    </citation>
    <scope>NUCLEOTIDE SEQUENCE [LARGE SCALE GENOMIC DNA]</scope>
    <source>
        <strain evidence="1 2">CGMCC 1.15366</strain>
    </source>
</reference>
<organism evidence="1 2">
    <name type="scientific">Aliidiomarina maris</name>
    <dbReference type="NCBI Taxonomy" id="531312"/>
    <lineage>
        <taxon>Bacteria</taxon>
        <taxon>Pseudomonadati</taxon>
        <taxon>Pseudomonadota</taxon>
        <taxon>Gammaproteobacteria</taxon>
        <taxon>Alteromonadales</taxon>
        <taxon>Idiomarinaceae</taxon>
        <taxon>Aliidiomarina</taxon>
    </lineage>
</organism>
<comment type="caution">
    <text evidence="1">The sequence shown here is derived from an EMBL/GenBank/DDBJ whole genome shotgun (WGS) entry which is preliminary data.</text>
</comment>
<proteinExistence type="predicted"/>
<dbReference type="Proteomes" id="UP000249203">
    <property type="component" value="Unassembled WGS sequence"/>
</dbReference>
<sequence>MGTYTTLYLDNFDLASSKSAVIPEVMTVFAC</sequence>
<dbReference type="AlphaFoldDB" id="A0A327WYB7"/>
<evidence type="ECO:0000313" key="2">
    <source>
        <dbReference type="Proteomes" id="UP000249203"/>
    </source>
</evidence>
<dbReference type="EMBL" id="QLMD01000005">
    <property type="protein sequence ID" value="RAJ98307.1"/>
    <property type="molecule type" value="Genomic_DNA"/>
</dbReference>
<name>A0A327WYB7_9GAMM</name>
<evidence type="ECO:0000313" key="1">
    <source>
        <dbReference type="EMBL" id="RAJ98307.1"/>
    </source>
</evidence>
<gene>
    <name evidence="1" type="ORF">B0I24_10559</name>
</gene>
<accession>A0A327WYB7</accession>